<comment type="subcellular location">
    <subcellularLocation>
        <location evidence="1">Nucleus</location>
    </subcellularLocation>
</comment>
<dbReference type="Proteomes" id="UP001235939">
    <property type="component" value="Chromosome X"/>
</dbReference>
<accession>A0ABY6LU73</accession>
<dbReference type="InterPro" id="IPR009057">
    <property type="entry name" value="Homeodomain-like_sf"/>
</dbReference>
<evidence type="ECO:0000256" key="1">
    <source>
        <dbReference type="ARBA" id="ARBA00004123"/>
    </source>
</evidence>
<feature type="domain" description="Transposase Tc1-like" evidence="2">
    <location>
        <begin position="85"/>
        <end position="153"/>
    </location>
</feature>
<evidence type="ECO:0000313" key="4">
    <source>
        <dbReference type="Proteomes" id="UP001235939"/>
    </source>
</evidence>
<evidence type="ECO:0000313" key="3">
    <source>
        <dbReference type="EMBL" id="UYV84693.1"/>
    </source>
</evidence>
<dbReference type="EMBL" id="CP092886">
    <property type="protein sequence ID" value="UYV84693.1"/>
    <property type="molecule type" value="Genomic_DNA"/>
</dbReference>
<dbReference type="SUPFAM" id="SSF46689">
    <property type="entry name" value="Homeodomain-like"/>
    <property type="match status" value="1"/>
</dbReference>
<gene>
    <name evidence="3" type="ORF">LAZ67_X003118</name>
</gene>
<organism evidence="3 4">
    <name type="scientific">Cordylochernes scorpioides</name>
    <dbReference type="NCBI Taxonomy" id="51811"/>
    <lineage>
        <taxon>Eukaryota</taxon>
        <taxon>Metazoa</taxon>
        <taxon>Ecdysozoa</taxon>
        <taxon>Arthropoda</taxon>
        <taxon>Chelicerata</taxon>
        <taxon>Arachnida</taxon>
        <taxon>Pseudoscorpiones</taxon>
        <taxon>Cheliferoidea</taxon>
        <taxon>Chernetidae</taxon>
        <taxon>Cordylochernes</taxon>
    </lineage>
</organism>
<proteinExistence type="predicted"/>
<keyword evidence="4" id="KW-1185">Reference proteome</keyword>
<dbReference type="Pfam" id="PF01498">
    <property type="entry name" value="HTH_Tnp_Tc3_2"/>
    <property type="match status" value="1"/>
</dbReference>
<dbReference type="InterPro" id="IPR002492">
    <property type="entry name" value="Transposase_Tc1-like"/>
</dbReference>
<name>A0ABY6LU73_9ARAC</name>
<reference evidence="3 4" key="1">
    <citation type="submission" date="2022-03" db="EMBL/GenBank/DDBJ databases">
        <title>A chromosomal length assembly of Cordylochernes scorpioides.</title>
        <authorList>
            <person name="Zeh D."/>
            <person name="Zeh J."/>
        </authorList>
    </citation>
    <scope>NUCLEOTIDE SEQUENCE [LARGE SCALE GENOMIC DNA]</scope>
    <source>
        <strain evidence="3">IN4F17</strain>
        <tissue evidence="3">Whole Body</tissue>
    </source>
</reference>
<sequence>MDSRKGYPINLIRIFLLRRLEDSLRWRAIGRIEAGQSQAEVARWLETSRKVVSNLRKQFQYTGDISRREGQGRPRIITSTEELYLKLTAKRNKTMMARQLTIELSSALGNMISRQTVNRRLYQRGVYARWPKVCISLIVIQKRARLNWYRKHLF</sequence>
<protein>
    <recommendedName>
        <fullName evidence="2">Transposase Tc1-like domain-containing protein</fullName>
    </recommendedName>
</protein>
<evidence type="ECO:0000259" key="2">
    <source>
        <dbReference type="Pfam" id="PF01498"/>
    </source>
</evidence>